<evidence type="ECO:0000313" key="3">
    <source>
        <dbReference type="Proteomes" id="UP001189122"/>
    </source>
</evidence>
<protein>
    <submittedName>
        <fullName evidence="2">Uncharacterized protein</fullName>
    </submittedName>
</protein>
<dbReference type="EMBL" id="LR743589">
    <property type="protein sequence ID" value="CAA2616194.1"/>
    <property type="molecule type" value="Genomic_DNA"/>
</dbReference>
<evidence type="ECO:0000313" key="2">
    <source>
        <dbReference type="EMBL" id="CAA2616194.1"/>
    </source>
</evidence>
<dbReference type="Proteomes" id="UP001189122">
    <property type="component" value="Unassembled WGS sequence"/>
</dbReference>
<evidence type="ECO:0000256" key="1">
    <source>
        <dbReference type="SAM" id="MobiDB-lite"/>
    </source>
</evidence>
<keyword evidence="3" id="KW-1185">Reference proteome</keyword>
<dbReference type="EMBL" id="CACRZD030000002">
    <property type="protein sequence ID" value="CAA6655879.1"/>
    <property type="molecule type" value="Genomic_DNA"/>
</dbReference>
<feature type="region of interest" description="Disordered" evidence="1">
    <location>
        <begin position="1"/>
        <end position="77"/>
    </location>
</feature>
<proteinExistence type="predicted"/>
<sequence>MERDAATAAARAAPGLGFDQRPPKRGGRDLEDDNEKAPRVPREDTEEVESSLESVSAETVPNSPRSTPIAISSTAAADRKKDGVYVPRFDGLKFVECLVTAHR</sequence>
<name>A0A7I8IDZ2_SPIIN</name>
<reference evidence="2 3" key="1">
    <citation type="submission" date="2019-12" db="EMBL/GenBank/DDBJ databases">
        <authorList>
            <person name="Scholz U."/>
            <person name="Mascher M."/>
            <person name="Fiebig A."/>
        </authorList>
    </citation>
    <scope>NUCLEOTIDE SEQUENCE</scope>
</reference>
<feature type="compositionally biased region" description="Low complexity" evidence="1">
    <location>
        <begin position="1"/>
        <end position="13"/>
    </location>
</feature>
<organism evidence="2">
    <name type="scientific">Spirodela intermedia</name>
    <name type="common">Intermediate duckweed</name>
    <dbReference type="NCBI Taxonomy" id="51605"/>
    <lineage>
        <taxon>Eukaryota</taxon>
        <taxon>Viridiplantae</taxon>
        <taxon>Streptophyta</taxon>
        <taxon>Embryophyta</taxon>
        <taxon>Tracheophyta</taxon>
        <taxon>Spermatophyta</taxon>
        <taxon>Magnoliopsida</taxon>
        <taxon>Liliopsida</taxon>
        <taxon>Araceae</taxon>
        <taxon>Lemnoideae</taxon>
        <taxon>Spirodela</taxon>
    </lineage>
</organism>
<gene>
    <name evidence="2" type="ORF">SI7747_02002419</name>
</gene>
<accession>A0A7I8IDZ2</accession>
<feature type="compositionally biased region" description="Low complexity" evidence="1">
    <location>
        <begin position="51"/>
        <end position="76"/>
    </location>
</feature>
<dbReference type="AlphaFoldDB" id="A0A7I8IDZ2"/>